<dbReference type="EMBL" id="CP076448">
    <property type="protein sequence ID" value="QXM24213.1"/>
    <property type="molecule type" value="Genomic_DNA"/>
</dbReference>
<name>A0A975U2K4_9PROT</name>
<dbReference type="AlphaFoldDB" id="A0A975U2K4"/>
<dbReference type="KEGG" id="elio:KO353_13255"/>
<feature type="chain" id="PRO_5036755868" evidence="1">
    <location>
        <begin position="36"/>
        <end position="386"/>
    </location>
</feature>
<keyword evidence="3" id="KW-1185">Reference proteome</keyword>
<dbReference type="PIRSF" id="PIRSF039026">
    <property type="entry name" value="SiaP"/>
    <property type="match status" value="1"/>
</dbReference>
<dbReference type="RefSeq" id="WP_218285217.1">
    <property type="nucleotide sequence ID" value="NZ_CP076448.1"/>
</dbReference>
<dbReference type="GO" id="GO:0055085">
    <property type="term" value="P:transmembrane transport"/>
    <property type="evidence" value="ECO:0007669"/>
    <property type="project" value="InterPro"/>
</dbReference>
<evidence type="ECO:0000313" key="3">
    <source>
        <dbReference type="Proteomes" id="UP000694001"/>
    </source>
</evidence>
<feature type="signal peptide" evidence="1">
    <location>
        <begin position="1"/>
        <end position="35"/>
    </location>
</feature>
<gene>
    <name evidence="2" type="ORF">KO353_13255</name>
</gene>
<dbReference type="CDD" id="cd13604">
    <property type="entry name" value="PBP2_TRAP_ketoacid_lactate_like"/>
    <property type="match status" value="1"/>
</dbReference>
<reference evidence="2" key="1">
    <citation type="submission" date="2021-06" db="EMBL/GenBank/DDBJ databases">
        <title>Elioraea tepida, sp. nov., a moderately thermophilic aerobic anoxygenic phototrophic bacterium isolated from an alkaline siliceous hot spring mat community in Yellowstone National Park, WY, USA.</title>
        <authorList>
            <person name="Saini M.K."/>
            <person name="Yoshida S."/>
            <person name="Sebastian A."/>
            <person name="Hirose S."/>
            <person name="Hara E."/>
            <person name="Tamaki H."/>
            <person name="Soulier N.T."/>
            <person name="Albert I."/>
            <person name="Hanada S."/>
            <person name="Bryant D.A."/>
            <person name="Tank M."/>
        </authorList>
    </citation>
    <scope>NUCLEOTIDE SEQUENCE</scope>
    <source>
        <strain evidence="2">MS-P2</strain>
    </source>
</reference>
<evidence type="ECO:0000256" key="1">
    <source>
        <dbReference type="SAM" id="SignalP"/>
    </source>
</evidence>
<dbReference type="InterPro" id="IPR006311">
    <property type="entry name" value="TAT_signal"/>
</dbReference>
<dbReference type="PANTHER" id="PTHR33376">
    <property type="match status" value="1"/>
</dbReference>
<accession>A0A975U2K4</accession>
<evidence type="ECO:0000313" key="2">
    <source>
        <dbReference type="EMBL" id="QXM24213.1"/>
    </source>
</evidence>
<dbReference type="Proteomes" id="UP000694001">
    <property type="component" value="Chromosome"/>
</dbReference>
<keyword evidence="1" id="KW-0732">Signal</keyword>
<sequence length="386" mass="42381">MSKETTNGRKPAAGRRRFLAAAALGGGAVAAGTLAAPQVSRAQTMTWRFQSTWPQRDIFHEFAADFVSRVNTLGGGRLRLELLPAGAVVGAFQLLDAVSAGTLDGGHGVSAYWFGKNKAFSLFGTAPPWFGDANQYLGWFYYGGGEALYNELINDILKVNVVGFQTGPMPTQPLGWFKNPIERVEQLRGLKYRTVGLATDLFNELGAAVVALPGGEIVPALERGVIDGAEFNNPSSDRALGFPDVAKVYMLQSFHQRTETFEVLFNKTKFDALPAELKGVLRHSAEAASADMSWKQQDRYSRDLLEMTQNQGVRAITTPRPILEAQLRAWDAVVARLEGDTSSPAAGPFFKKVCDSQRAWCRRVQTFYLRYEAPSVLSFNHFFARG</sequence>
<proteinExistence type="predicted"/>
<dbReference type="PROSITE" id="PS51318">
    <property type="entry name" value="TAT"/>
    <property type="match status" value="1"/>
</dbReference>
<protein>
    <submittedName>
        <fullName evidence="2">TRAP transporter substrate-binding protein</fullName>
    </submittedName>
</protein>
<dbReference type="PANTHER" id="PTHR33376:SF5">
    <property type="entry name" value="EXTRACYTOPLASMIC SOLUTE RECEPTOR PROTEIN"/>
    <property type="match status" value="1"/>
</dbReference>
<dbReference type="InterPro" id="IPR026289">
    <property type="entry name" value="SBP_TakP-like"/>
</dbReference>
<dbReference type="Pfam" id="PF03480">
    <property type="entry name" value="DctP"/>
    <property type="match status" value="1"/>
</dbReference>
<dbReference type="InterPro" id="IPR018389">
    <property type="entry name" value="DctP_fam"/>
</dbReference>
<organism evidence="2 3">
    <name type="scientific">Elioraea tepida</name>
    <dbReference type="NCBI Taxonomy" id="2843330"/>
    <lineage>
        <taxon>Bacteria</taxon>
        <taxon>Pseudomonadati</taxon>
        <taxon>Pseudomonadota</taxon>
        <taxon>Alphaproteobacteria</taxon>
        <taxon>Acetobacterales</taxon>
        <taxon>Elioraeaceae</taxon>
        <taxon>Elioraea</taxon>
    </lineage>
</organism>